<evidence type="ECO:0000259" key="1">
    <source>
        <dbReference type="PROSITE" id="PS51186"/>
    </source>
</evidence>
<sequence length="364" mass="41492">MPALIAPREPQFLVLQHDSAGDFLSVAYPTLRAQEASSNIILAHALKMIHTESAMTEMQFTCNSDVQDRLQRRKTVSSPHQSDGCFWLTLWSYSPFSTESPFTLDMTLSCLRWKLGEYPIFLWTPSLHRVNEREWLGPRVDAIVDNLKACVPPRRVFSAFGQDALVKQFAKCWSRRTGVKIEKKPFYEAYFSYCEKDTLRPTKKVLPSGHNLRRAIPADREHVAKLCKEFADDSVYFPLDFDRALVEADELIAKGQIWVYDTGGDIATICAVTRTTQRVSAITKVYTAPNWRRKGCAEFLVRDVTTRLLHECGKDTVVLYVGYDNSAQFVYDKVGFQGLCGRAGDPRIERSLELGFSDTKRGHW</sequence>
<dbReference type="SUPFAM" id="SSF55729">
    <property type="entry name" value="Acyl-CoA N-acyltransferases (Nat)"/>
    <property type="match status" value="1"/>
</dbReference>
<reference evidence="2" key="1">
    <citation type="submission" date="2022-07" db="EMBL/GenBank/DDBJ databases">
        <title>Genome Sequence of Physisporinus lineatus.</title>
        <authorList>
            <person name="Buettner E."/>
        </authorList>
    </citation>
    <scope>NUCLEOTIDE SEQUENCE</scope>
    <source>
        <strain evidence="2">VT162</strain>
    </source>
</reference>
<evidence type="ECO:0000313" key="3">
    <source>
        <dbReference type="Proteomes" id="UP001212997"/>
    </source>
</evidence>
<protein>
    <recommendedName>
        <fullName evidence="1">N-acetyltransferase domain-containing protein</fullName>
    </recommendedName>
</protein>
<gene>
    <name evidence="2" type="ORF">NLI96_g7558</name>
</gene>
<dbReference type="Proteomes" id="UP001212997">
    <property type="component" value="Unassembled WGS sequence"/>
</dbReference>
<evidence type="ECO:0000313" key="2">
    <source>
        <dbReference type="EMBL" id="KAJ3481595.1"/>
    </source>
</evidence>
<dbReference type="AlphaFoldDB" id="A0AAD5YH30"/>
<dbReference type="InterPro" id="IPR013653">
    <property type="entry name" value="GCN5-like_dom"/>
</dbReference>
<comment type="caution">
    <text evidence="2">The sequence shown here is derived from an EMBL/GenBank/DDBJ whole genome shotgun (WGS) entry which is preliminary data.</text>
</comment>
<feature type="domain" description="N-acetyltransferase" evidence="1">
    <location>
        <begin position="210"/>
        <end position="355"/>
    </location>
</feature>
<dbReference type="GO" id="GO:0016747">
    <property type="term" value="F:acyltransferase activity, transferring groups other than amino-acyl groups"/>
    <property type="evidence" value="ECO:0007669"/>
    <property type="project" value="InterPro"/>
</dbReference>
<dbReference type="InterPro" id="IPR016181">
    <property type="entry name" value="Acyl_CoA_acyltransferase"/>
</dbReference>
<dbReference type="EMBL" id="JANAWD010000314">
    <property type="protein sequence ID" value="KAJ3481595.1"/>
    <property type="molecule type" value="Genomic_DNA"/>
</dbReference>
<dbReference type="PROSITE" id="PS51186">
    <property type="entry name" value="GNAT"/>
    <property type="match status" value="1"/>
</dbReference>
<proteinExistence type="predicted"/>
<keyword evidence="3" id="KW-1185">Reference proteome</keyword>
<organism evidence="2 3">
    <name type="scientific">Meripilus lineatus</name>
    <dbReference type="NCBI Taxonomy" id="2056292"/>
    <lineage>
        <taxon>Eukaryota</taxon>
        <taxon>Fungi</taxon>
        <taxon>Dikarya</taxon>
        <taxon>Basidiomycota</taxon>
        <taxon>Agaricomycotina</taxon>
        <taxon>Agaricomycetes</taxon>
        <taxon>Polyporales</taxon>
        <taxon>Meripilaceae</taxon>
        <taxon>Meripilus</taxon>
    </lineage>
</organism>
<dbReference type="Gene3D" id="3.40.630.30">
    <property type="match status" value="1"/>
</dbReference>
<dbReference type="CDD" id="cd04301">
    <property type="entry name" value="NAT_SF"/>
    <property type="match status" value="1"/>
</dbReference>
<dbReference type="Pfam" id="PF08445">
    <property type="entry name" value="FR47"/>
    <property type="match status" value="1"/>
</dbReference>
<accession>A0AAD5YH30</accession>
<dbReference type="InterPro" id="IPR000182">
    <property type="entry name" value="GNAT_dom"/>
</dbReference>
<name>A0AAD5YH30_9APHY</name>